<dbReference type="eggNOG" id="COG3178">
    <property type="taxonomic scope" value="Bacteria"/>
</dbReference>
<keyword evidence="1" id="KW-0808">Transferase</keyword>
<proteinExistence type="predicted"/>
<dbReference type="SUPFAM" id="SSF56112">
    <property type="entry name" value="Protein kinase-like (PK-like)"/>
    <property type="match status" value="1"/>
</dbReference>
<dbReference type="GO" id="GO:0016740">
    <property type="term" value="F:transferase activity"/>
    <property type="evidence" value="ECO:0007669"/>
    <property type="project" value="UniProtKB-KW"/>
</dbReference>
<dbReference type="KEGG" id="sna:Snas_2313"/>
<organism evidence="1 2">
    <name type="scientific">Stackebrandtia nassauensis (strain DSM 44728 / CIP 108903 / NRRL B-16338 / NBRC 102104 / LLR-40K-21)</name>
    <dbReference type="NCBI Taxonomy" id="446470"/>
    <lineage>
        <taxon>Bacteria</taxon>
        <taxon>Bacillati</taxon>
        <taxon>Actinomycetota</taxon>
        <taxon>Actinomycetes</taxon>
        <taxon>Glycomycetales</taxon>
        <taxon>Glycomycetaceae</taxon>
        <taxon>Stackebrandtia</taxon>
    </lineage>
</organism>
<dbReference type="InterPro" id="IPR011009">
    <property type="entry name" value="Kinase-like_dom_sf"/>
</dbReference>
<keyword evidence="2" id="KW-1185">Reference proteome</keyword>
<sequence>MLRQGDNSPVGTVSALRALTHNTGNTATGGVWRVTGAQGEAILKIATPNGDNTTAWDHWQREPLAYRDGFIADYCRDTGLSAPRLLASVDRTDGAVELWLEDVSGTPGEQWTIERLGTFATQLGAAQARWRHQPRPQWLSRRFLRHYAGRFDYPTIDWSHPTAQRFWPPDLLDGLRRLWERRWTLFDAAERLPQTVCHLDVWPKNLFARGDESILIDWAFTGEGAIGEDIGNLIPDTVLDGLLDVDSLDEIRETLTTAYTNGFRRAGGDLPEADIHRAIALTAVAKYTWLAPMMLTRLTEGTSPGSHSYDPDSGTEEVMRRRRPIFELLVNWARHTESG</sequence>
<protein>
    <submittedName>
        <fullName evidence="1">Aminoglycoside phosphotransferase</fullName>
    </submittedName>
</protein>
<dbReference type="HOGENOM" id="CLU_065747_0_0_11"/>
<gene>
    <name evidence="1" type="ordered locus">Snas_2313</name>
</gene>
<evidence type="ECO:0000313" key="2">
    <source>
        <dbReference type="Proteomes" id="UP000000844"/>
    </source>
</evidence>
<dbReference type="STRING" id="446470.Snas_2313"/>
<dbReference type="AlphaFoldDB" id="D3Q3F9"/>
<reference evidence="1 2" key="1">
    <citation type="journal article" date="2009" name="Stand. Genomic Sci.">
        <title>Complete genome sequence of Stackebrandtia nassauensis type strain (LLR-40K-21).</title>
        <authorList>
            <person name="Munk C."/>
            <person name="Lapidus A."/>
            <person name="Copeland A."/>
            <person name="Jando M."/>
            <person name="Mayilraj S."/>
            <person name="Glavina Del Rio T."/>
            <person name="Nolan M."/>
            <person name="Chen F."/>
            <person name="Lucas S."/>
            <person name="Tice H."/>
            <person name="Cheng J.F."/>
            <person name="Han C."/>
            <person name="Detter J.C."/>
            <person name="Bruce D."/>
            <person name="Goodwin L."/>
            <person name="Chain P."/>
            <person name="Pitluck S."/>
            <person name="Goker M."/>
            <person name="Ovchinikova G."/>
            <person name="Pati A."/>
            <person name="Ivanova N."/>
            <person name="Mavromatis K."/>
            <person name="Chen A."/>
            <person name="Palaniappan K."/>
            <person name="Land M."/>
            <person name="Hauser L."/>
            <person name="Chang Y.J."/>
            <person name="Jeffries C.D."/>
            <person name="Bristow J."/>
            <person name="Eisen J.A."/>
            <person name="Markowitz V."/>
            <person name="Hugenholtz P."/>
            <person name="Kyrpides N.C."/>
            <person name="Klenk H.P."/>
        </authorList>
    </citation>
    <scope>NUCLEOTIDE SEQUENCE [LARGE SCALE GENOMIC DNA]</scope>
    <source>
        <strain evidence="2">DSM 44728 / CIP 108903 / NRRL B-16338 / NBRC 102104 / LLR-40K-21</strain>
    </source>
</reference>
<dbReference type="OrthoDB" id="3816435at2"/>
<dbReference type="Gene3D" id="3.90.1200.10">
    <property type="match status" value="1"/>
</dbReference>
<evidence type="ECO:0000313" key="1">
    <source>
        <dbReference type="EMBL" id="ADD42000.1"/>
    </source>
</evidence>
<dbReference type="RefSeq" id="WP_013017571.1">
    <property type="nucleotide sequence ID" value="NC_013947.1"/>
</dbReference>
<name>D3Q3F9_STANL</name>
<accession>D3Q3F9</accession>
<dbReference type="EMBL" id="CP001778">
    <property type="protein sequence ID" value="ADD42000.1"/>
    <property type="molecule type" value="Genomic_DNA"/>
</dbReference>
<dbReference type="Proteomes" id="UP000000844">
    <property type="component" value="Chromosome"/>
</dbReference>